<accession>A0A927J2K8</accession>
<dbReference type="InterPro" id="IPR004099">
    <property type="entry name" value="Pyr_nucl-diS_OxRdtase_dimer"/>
</dbReference>
<dbReference type="Gene3D" id="3.30.390.30">
    <property type="match status" value="1"/>
</dbReference>
<comment type="similarity">
    <text evidence="1">Belongs to the class-I pyridine nucleotide-disulfide oxidoreductase family.</text>
</comment>
<keyword evidence="2" id="KW-0285">Flavoprotein</keyword>
<evidence type="ECO:0000256" key="4">
    <source>
        <dbReference type="ARBA" id="ARBA00023027"/>
    </source>
</evidence>
<dbReference type="InterPro" id="IPR016156">
    <property type="entry name" value="FAD/NAD-linked_Rdtase_dimer_sf"/>
</dbReference>
<feature type="binding site" evidence="5">
    <location>
        <position position="296"/>
    </location>
    <ligand>
        <name>NAD(+)</name>
        <dbReference type="ChEBI" id="CHEBI:57540"/>
    </ligand>
</feature>
<feature type="binding site" evidence="5">
    <location>
        <position position="61"/>
    </location>
    <ligand>
        <name>FAD</name>
        <dbReference type="ChEBI" id="CHEBI:57692"/>
    </ligand>
</feature>
<evidence type="ECO:0000256" key="5">
    <source>
        <dbReference type="PIRSR" id="PIRSR000350-3"/>
    </source>
</evidence>
<feature type="disulfide bond" description="Redox-active" evidence="6">
    <location>
        <begin position="52"/>
        <end position="57"/>
    </location>
</feature>
<proteinExistence type="inferred from homology"/>
<dbReference type="PIRSF" id="PIRSF000350">
    <property type="entry name" value="Mercury_reductase_MerA"/>
    <property type="match status" value="1"/>
</dbReference>
<feature type="binding site" evidence="5">
    <location>
        <begin position="160"/>
        <end position="162"/>
    </location>
    <ligand>
        <name>FAD</name>
        <dbReference type="ChEBI" id="CHEBI:57692"/>
    </ligand>
</feature>
<evidence type="ECO:0000256" key="7">
    <source>
        <dbReference type="SAM" id="MobiDB-lite"/>
    </source>
</evidence>
<evidence type="ECO:0000256" key="2">
    <source>
        <dbReference type="ARBA" id="ARBA00022630"/>
    </source>
</evidence>
<dbReference type="InterPro" id="IPR023753">
    <property type="entry name" value="FAD/NAD-binding_dom"/>
</dbReference>
<dbReference type="Pfam" id="PF07992">
    <property type="entry name" value="Pyr_redox_2"/>
    <property type="match status" value="1"/>
</dbReference>
<dbReference type="EMBL" id="JACYHB010000017">
    <property type="protein sequence ID" value="MBD8080640.1"/>
    <property type="molecule type" value="Genomic_DNA"/>
</dbReference>
<dbReference type="InterPro" id="IPR050151">
    <property type="entry name" value="Class-I_Pyr_Nuc-Dis_Oxidored"/>
</dbReference>
<dbReference type="Gene3D" id="3.50.50.60">
    <property type="entry name" value="FAD/NAD(P)-binding domain"/>
    <property type="match status" value="2"/>
</dbReference>
<dbReference type="AlphaFoldDB" id="A0A927J2K8"/>
<evidence type="ECO:0000313" key="11">
    <source>
        <dbReference type="Proteomes" id="UP000610846"/>
    </source>
</evidence>
<comment type="caution">
    <text evidence="10">The sequence shown here is derived from an EMBL/GenBank/DDBJ whole genome shotgun (WGS) entry which is preliminary data.</text>
</comment>
<evidence type="ECO:0000256" key="6">
    <source>
        <dbReference type="PIRSR" id="PIRSR000350-4"/>
    </source>
</evidence>
<evidence type="ECO:0000259" key="9">
    <source>
        <dbReference type="Pfam" id="PF07992"/>
    </source>
</evidence>
<dbReference type="PRINTS" id="PR00411">
    <property type="entry name" value="PNDRDTASEI"/>
</dbReference>
<sequence length="519" mass="53430">MATSTPSSGPADETYDVIVIGGGPVGENVADRAARTGLSVVIVEAELLGGECSYWACMPSKALLRPGAARAAAAGVPGVGATGDLDVPAVLAWRDSMTSDWDDSGQVQWVESVGVALVRGLASVVGPRRVEVTAEDADADLDGLPRRRVLEARHAVVAATGSVPVLPDVPGLADANPWTSREATSVEDVPASIAIIGGGVVACEMAFALTDLGSRVTVLSRGPLLGRTEPWAGDAVAESLRALGVDLRLGAGATGVTTLPDGGNRLELSATGAPAGEGEVPDLTPVEVDRVLVATGRAPRTQDLGLEAIGLTSAQTRHGLDVDDTLRVRGVDGDWLYAAGDVTGRVATTHQGKYQARVVGDLIAARYGDTGVSDAPTAGRTPPRPGAEPEPWSRYAATADHHASPQVVFTRPEVTAVGHTEASARDAGLDVRVVRYDLANIAGSSVRATDYAGTAQIVVDTARDVIVGATFVGPDAAEMLHAATIAVVGGVPLGRLWHAVPSYPTVSEVWLRFLEEYGL</sequence>
<evidence type="ECO:0000256" key="1">
    <source>
        <dbReference type="ARBA" id="ARBA00007532"/>
    </source>
</evidence>
<dbReference type="GO" id="GO:0004148">
    <property type="term" value="F:dihydrolipoyl dehydrogenase (NADH) activity"/>
    <property type="evidence" value="ECO:0007669"/>
    <property type="project" value="TreeGrafter"/>
</dbReference>
<feature type="domain" description="Pyridine nucleotide-disulphide oxidoreductase dimerisation" evidence="8">
    <location>
        <begin position="405"/>
        <end position="510"/>
    </location>
</feature>
<keyword evidence="3 5" id="KW-0274">FAD</keyword>
<keyword evidence="5" id="KW-0547">Nucleotide-binding</keyword>
<dbReference type="PANTHER" id="PTHR22912:SF151">
    <property type="entry name" value="DIHYDROLIPOYL DEHYDROGENASE, MITOCHONDRIAL"/>
    <property type="match status" value="1"/>
</dbReference>
<feature type="domain" description="FAD/NAD(P)-binding" evidence="9">
    <location>
        <begin position="15"/>
        <end position="355"/>
    </location>
</feature>
<evidence type="ECO:0000259" key="8">
    <source>
        <dbReference type="Pfam" id="PF02852"/>
    </source>
</evidence>
<dbReference type="PRINTS" id="PR00368">
    <property type="entry name" value="FADPNR"/>
</dbReference>
<gene>
    <name evidence="10" type="ORF">IF651_16465</name>
</gene>
<keyword evidence="4 5" id="KW-0520">NAD</keyword>
<dbReference type="InterPro" id="IPR036188">
    <property type="entry name" value="FAD/NAD-bd_sf"/>
</dbReference>
<protein>
    <submittedName>
        <fullName evidence="10">NAD(P)/FAD-dependent oxidoreductase</fullName>
    </submittedName>
</protein>
<feature type="region of interest" description="Disordered" evidence="7">
    <location>
        <begin position="370"/>
        <end position="392"/>
    </location>
</feature>
<dbReference type="Pfam" id="PF02852">
    <property type="entry name" value="Pyr_redox_dim"/>
    <property type="match status" value="1"/>
</dbReference>
<dbReference type="PANTHER" id="PTHR22912">
    <property type="entry name" value="DISULFIDE OXIDOREDUCTASE"/>
    <property type="match status" value="1"/>
</dbReference>
<name>A0A927J2K8_9MICO</name>
<dbReference type="RefSeq" id="WP_191830209.1">
    <property type="nucleotide sequence ID" value="NZ_JACYHB010000017.1"/>
</dbReference>
<dbReference type="GO" id="GO:0006103">
    <property type="term" value="P:2-oxoglutarate metabolic process"/>
    <property type="evidence" value="ECO:0007669"/>
    <property type="project" value="TreeGrafter"/>
</dbReference>
<dbReference type="InterPro" id="IPR001100">
    <property type="entry name" value="Pyr_nuc-diS_OxRdtase"/>
</dbReference>
<reference evidence="10" key="1">
    <citation type="journal article" date="2018" name="Curr. Microbiol.">
        <title>Cellulosimicrobium arenosum sp. nov., Isolated from Marine Sediment Sand.</title>
        <authorList>
            <person name="Oh M."/>
            <person name="Kim J.H."/>
            <person name="Yoon J.H."/>
            <person name="Schumann P."/>
            <person name="Kim W."/>
        </authorList>
    </citation>
    <scope>NUCLEOTIDE SEQUENCE</scope>
    <source>
        <strain evidence="10">KCTC 49039</strain>
    </source>
</reference>
<evidence type="ECO:0000313" key="10">
    <source>
        <dbReference type="EMBL" id="MBD8080640.1"/>
    </source>
</evidence>
<keyword evidence="11" id="KW-1185">Reference proteome</keyword>
<comment type="cofactor">
    <cofactor evidence="5">
        <name>FAD</name>
        <dbReference type="ChEBI" id="CHEBI:57692"/>
    </cofactor>
    <text evidence="5">Binds 1 FAD per subunit.</text>
</comment>
<dbReference type="SUPFAM" id="SSF51905">
    <property type="entry name" value="FAD/NAD(P)-binding domain"/>
    <property type="match status" value="1"/>
</dbReference>
<evidence type="ECO:0000256" key="3">
    <source>
        <dbReference type="ARBA" id="ARBA00022827"/>
    </source>
</evidence>
<feature type="binding site" evidence="5">
    <location>
        <begin position="197"/>
        <end position="204"/>
    </location>
    <ligand>
        <name>NAD(+)</name>
        <dbReference type="ChEBI" id="CHEBI:57540"/>
    </ligand>
</feature>
<reference evidence="10" key="2">
    <citation type="submission" date="2020-09" db="EMBL/GenBank/DDBJ databases">
        <authorList>
            <person name="Yu Y."/>
        </authorList>
    </citation>
    <scope>NUCLEOTIDE SEQUENCE</scope>
    <source>
        <strain evidence="10">KCTC 49039</strain>
    </source>
</reference>
<organism evidence="10 11">
    <name type="scientific">Cellulosimicrobium arenosum</name>
    <dbReference type="NCBI Taxonomy" id="2708133"/>
    <lineage>
        <taxon>Bacteria</taxon>
        <taxon>Bacillati</taxon>
        <taxon>Actinomycetota</taxon>
        <taxon>Actinomycetes</taxon>
        <taxon>Micrococcales</taxon>
        <taxon>Promicromonosporaceae</taxon>
        <taxon>Cellulosimicrobium</taxon>
    </lineage>
</organism>
<dbReference type="Proteomes" id="UP000610846">
    <property type="component" value="Unassembled WGS sequence"/>
</dbReference>
<feature type="binding site" evidence="5">
    <location>
        <position position="341"/>
    </location>
    <ligand>
        <name>FAD</name>
        <dbReference type="ChEBI" id="CHEBI:57692"/>
    </ligand>
</feature>
<dbReference type="SUPFAM" id="SSF55424">
    <property type="entry name" value="FAD/NAD-linked reductases, dimerisation (C-terminal) domain"/>
    <property type="match status" value="1"/>
</dbReference>
<dbReference type="GO" id="GO:0050660">
    <property type="term" value="F:flavin adenine dinucleotide binding"/>
    <property type="evidence" value="ECO:0007669"/>
    <property type="project" value="TreeGrafter"/>
</dbReference>